<protein>
    <submittedName>
        <fullName evidence="1">Uncharacterized protein</fullName>
    </submittedName>
</protein>
<evidence type="ECO:0000313" key="2">
    <source>
        <dbReference type="Proteomes" id="UP001596495"/>
    </source>
</evidence>
<keyword evidence="2" id="KW-1185">Reference proteome</keyword>
<gene>
    <name evidence="1" type="ORF">ACFQNJ_17335</name>
</gene>
<proteinExistence type="predicted"/>
<organism evidence="1 2">
    <name type="scientific">Hydrogenophaga bisanensis</name>
    <dbReference type="NCBI Taxonomy" id="439611"/>
    <lineage>
        <taxon>Bacteria</taxon>
        <taxon>Pseudomonadati</taxon>
        <taxon>Pseudomonadota</taxon>
        <taxon>Betaproteobacteria</taxon>
        <taxon>Burkholderiales</taxon>
        <taxon>Comamonadaceae</taxon>
        <taxon>Hydrogenophaga</taxon>
    </lineage>
</organism>
<dbReference type="Proteomes" id="UP001596495">
    <property type="component" value="Unassembled WGS sequence"/>
</dbReference>
<comment type="caution">
    <text evidence="1">The sequence shown here is derived from an EMBL/GenBank/DDBJ whole genome shotgun (WGS) entry which is preliminary data.</text>
</comment>
<sequence length="92" mass="10299">AHVLFGRSFGSAPDVEWDRMREAFEEVEFFCLHKMPACPSRYRWLMVAKLYSSPLPLSTVGTPGDRRVADFLATVLDLLSPDKSALQGKPKG</sequence>
<reference evidence="2" key="1">
    <citation type="journal article" date="2019" name="Int. J. Syst. Evol. Microbiol.">
        <title>The Global Catalogue of Microorganisms (GCM) 10K type strain sequencing project: providing services to taxonomists for standard genome sequencing and annotation.</title>
        <authorList>
            <consortium name="The Broad Institute Genomics Platform"/>
            <consortium name="The Broad Institute Genome Sequencing Center for Infectious Disease"/>
            <person name="Wu L."/>
            <person name="Ma J."/>
        </authorList>
    </citation>
    <scope>NUCLEOTIDE SEQUENCE [LARGE SCALE GENOMIC DNA]</scope>
    <source>
        <strain evidence="2">CCUG 54518</strain>
    </source>
</reference>
<dbReference type="EMBL" id="JBHTBX010000015">
    <property type="protein sequence ID" value="MFC7436275.1"/>
    <property type="molecule type" value="Genomic_DNA"/>
</dbReference>
<name>A0ABW2RDZ3_9BURK</name>
<dbReference type="RefSeq" id="WP_382259813.1">
    <property type="nucleotide sequence ID" value="NZ_JBHTBX010000015.1"/>
</dbReference>
<accession>A0ABW2RDZ3</accession>
<feature type="non-terminal residue" evidence="1">
    <location>
        <position position="1"/>
    </location>
</feature>
<evidence type="ECO:0000313" key="1">
    <source>
        <dbReference type="EMBL" id="MFC7436275.1"/>
    </source>
</evidence>